<dbReference type="EMBL" id="PIPW01000004">
    <property type="protein sequence ID" value="RUO51601.1"/>
    <property type="molecule type" value="Genomic_DNA"/>
</dbReference>
<dbReference type="AlphaFoldDB" id="A0A432XSN8"/>
<evidence type="ECO:0000313" key="8">
    <source>
        <dbReference type="EMBL" id="RUO51601.1"/>
    </source>
</evidence>
<dbReference type="GO" id="GO:0044718">
    <property type="term" value="P:siderophore transmembrane transport"/>
    <property type="evidence" value="ECO:0007669"/>
    <property type="project" value="TreeGrafter"/>
</dbReference>
<dbReference type="Proteomes" id="UP000287198">
    <property type="component" value="Unassembled WGS sequence"/>
</dbReference>
<evidence type="ECO:0000256" key="4">
    <source>
        <dbReference type="ARBA" id="ARBA00022692"/>
    </source>
</evidence>
<gene>
    <name evidence="8" type="ORF">CWI69_11540</name>
</gene>
<keyword evidence="6" id="KW-0998">Cell outer membrane</keyword>
<dbReference type="GO" id="GO:0015344">
    <property type="term" value="F:siderophore uptake transmembrane transporter activity"/>
    <property type="evidence" value="ECO:0007669"/>
    <property type="project" value="TreeGrafter"/>
</dbReference>
<dbReference type="SUPFAM" id="SSF56935">
    <property type="entry name" value="Porins"/>
    <property type="match status" value="1"/>
</dbReference>
<feature type="domain" description="TonB-dependent transporter Oar-like beta-barrel" evidence="7">
    <location>
        <begin position="269"/>
        <end position="1030"/>
    </location>
</feature>
<dbReference type="GO" id="GO:0009279">
    <property type="term" value="C:cell outer membrane"/>
    <property type="evidence" value="ECO:0007669"/>
    <property type="project" value="UniProtKB-SubCell"/>
</dbReference>
<accession>A0A432XSN8</accession>
<dbReference type="InterPro" id="IPR057601">
    <property type="entry name" value="Oar-like_b-barrel"/>
</dbReference>
<dbReference type="Pfam" id="PF25183">
    <property type="entry name" value="OMP_b-brl_4"/>
    <property type="match status" value="1"/>
</dbReference>
<keyword evidence="3" id="KW-1134">Transmembrane beta strand</keyword>
<proteinExistence type="predicted"/>
<protein>
    <submittedName>
        <fullName evidence="8">Cell envelope biogenesis protein OmpA</fullName>
    </submittedName>
</protein>
<keyword evidence="4" id="KW-0812">Transmembrane</keyword>
<organism evidence="8 9">
    <name type="scientific">Pseudidiomarina halophila</name>
    <dbReference type="NCBI Taxonomy" id="1449799"/>
    <lineage>
        <taxon>Bacteria</taxon>
        <taxon>Pseudomonadati</taxon>
        <taxon>Pseudomonadota</taxon>
        <taxon>Gammaproteobacteria</taxon>
        <taxon>Alteromonadales</taxon>
        <taxon>Idiomarinaceae</taxon>
        <taxon>Pseudidiomarina</taxon>
    </lineage>
</organism>
<evidence type="ECO:0000256" key="5">
    <source>
        <dbReference type="ARBA" id="ARBA00023136"/>
    </source>
</evidence>
<comment type="subcellular location">
    <subcellularLocation>
        <location evidence="1">Cell outer membrane</location>
        <topology evidence="1">Multi-pass membrane protein</topology>
    </subcellularLocation>
</comment>
<dbReference type="Gene3D" id="2.170.130.10">
    <property type="entry name" value="TonB-dependent receptor, plug domain"/>
    <property type="match status" value="1"/>
</dbReference>
<keyword evidence="5" id="KW-0472">Membrane</keyword>
<evidence type="ECO:0000256" key="1">
    <source>
        <dbReference type="ARBA" id="ARBA00004571"/>
    </source>
</evidence>
<keyword evidence="9" id="KW-1185">Reference proteome</keyword>
<evidence type="ECO:0000256" key="6">
    <source>
        <dbReference type="ARBA" id="ARBA00023237"/>
    </source>
</evidence>
<dbReference type="PANTHER" id="PTHR30069">
    <property type="entry name" value="TONB-DEPENDENT OUTER MEMBRANE RECEPTOR"/>
    <property type="match status" value="1"/>
</dbReference>
<dbReference type="Gene3D" id="2.40.170.20">
    <property type="entry name" value="TonB-dependent receptor, beta-barrel domain"/>
    <property type="match status" value="1"/>
</dbReference>
<sequence length="1109" mass="123245">MKYKAQHQAVLPFKNFFKPQPRKFRKMTTSMRFSRTASAIAVALGLASATAVAQDTSASLRGEILGPQGNGAASTKVVIEHIPSGSTTEVTTDDTGTFIASGLRVGGPYRITLDSDVYQDAQYSEVFLKLGETFRLNAQLEANDVERITVTGQAINYAQLNNGSSSSFGEEQIEALPTYSRDLKEIVRLNPLATQLGDGDQLVVAGNNPRYNSITVDGIAQNDDFGLNSNGYPTQGSPISIDAIEQITVDVVPFNAKDTNFTGAKVNAVTKSGTNELKGSLFYQYTSDSLAGDAEASKYDEDALPPNVDYEEKTFGISLGGPVIKDKLFFYVNYETQNETNAPYRGPIGSDAANIANITTEELNQVLTIARDVYGLTDAQIGGWDIPAEEEDNKLLVKLDWNVSNEHRAAFTYQRTDGNSIRNQYGGDGTLTLSSSWYNNEQILDAYALQVYSNWNSNFSSDVKLSYKDVTAIQDPLAGRTLGMVTVEVGGRNAIEFGPDYSRHANEGENSTLEFQANGEYLLGDHAIGFGYAFSETDIYNLFVQNALGSWEFDSIEDFANREAGAFYYSGSLTGDINDAAANFTQGTQAVYIQDTWQPTWDLELMFGLRYERMHAEDKPVYNEKFAARYGFANTENLNGKDLFLPRVGFKYQITDDIRVRGGFGRYAGGRPNVWVSNSYTNNGLTFSQFDRFLSDVPWSVFFDNVDPTQVPQAVKDGLIADGYVNAIDPDFDLPSDWRGSLGVDFNNFSIPALGDDWFASVEYIYTRRKDDVQWKDLTRVPLLDEEGNVRRTVDGGRIIYVVDDPLDDHTPTSVGDHGNVQRYDLLLTNGDGGKSQIFTTTLGKAWDNGFSLRASYTNQDIEEAVAGSSSTAISNYRFPVAIDRQNVRPGTASYQVEHRVMADLTYKTEFVGGYESTFGLFWERYSGRPWGYVYDSYGDVSFGNQPFGTLGQSSVYLPYIPTGPNDPAVAYENNFSYEQFMDYLQRAGLTGYEGGYVPRNTERGPWTTNLDFKFTQELPGFVEGHKGELYINVRNLVAIFDKDAGQKHVLPYGDNVRELVSAYINDDGQYVYGVPYNSRAFDLVTQAPTRYLPERSTWQAKIGIRYRF</sequence>
<dbReference type="InterPro" id="IPR037066">
    <property type="entry name" value="Plug_dom_sf"/>
</dbReference>
<reference evidence="9" key="1">
    <citation type="journal article" date="2018" name="Front. Microbiol.">
        <title>Genome-Based Analysis Reveals the Taxonomy and Diversity of the Family Idiomarinaceae.</title>
        <authorList>
            <person name="Liu Y."/>
            <person name="Lai Q."/>
            <person name="Shao Z."/>
        </authorList>
    </citation>
    <scope>NUCLEOTIDE SEQUENCE [LARGE SCALE GENOMIC DNA]</scope>
    <source>
        <strain evidence="9">BH195</strain>
    </source>
</reference>
<evidence type="ECO:0000259" key="7">
    <source>
        <dbReference type="Pfam" id="PF25183"/>
    </source>
</evidence>
<dbReference type="InterPro" id="IPR039426">
    <property type="entry name" value="TonB-dep_rcpt-like"/>
</dbReference>
<evidence type="ECO:0000313" key="9">
    <source>
        <dbReference type="Proteomes" id="UP000287198"/>
    </source>
</evidence>
<evidence type="ECO:0000256" key="3">
    <source>
        <dbReference type="ARBA" id="ARBA00022452"/>
    </source>
</evidence>
<dbReference type="SUPFAM" id="SSF49452">
    <property type="entry name" value="Starch-binding domain-like"/>
    <property type="match status" value="1"/>
</dbReference>
<dbReference type="PANTHER" id="PTHR30069:SF46">
    <property type="entry name" value="OAR PROTEIN"/>
    <property type="match status" value="1"/>
</dbReference>
<name>A0A432XSN8_9GAMM</name>
<dbReference type="Pfam" id="PF13620">
    <property type="entry name" value="CarboxypepD_reg"/>
    <property type="match status" value="1"/>
</dbReference>
<keyword evidence="2" id="KW-0813">Transport</keyword>
<evidence type="ECO:0000256" key="2">
    <source>
        <dbReference type="ARBA" id="ARBA00022448"/>
    </source>
</evidence>
<comment type="caution">
    <text evidence="8">The sequence shown here is derived from an EMBL/GenBank/DDBJ whole genome shotgun (WGS) entry which is preliminary data.</text>
</comment>
<dbReference type="GO" id="GO:0030246">
    <property type="term" value="F:carbohydrate binding"/>
    <property type="evidence" value="ECO:0007669"/>
    <property type="project" value="InterPro"/>
</dbReference>
<dbReference type="InterPro" id="IPR013784">
    <property type="entry name" value="Carb-bd-like_fold"/>
</dbReference>
<dbReference type="InterPro" id="IPR036942">
    <property type="entry name" value="Beta-barrel_TonB_sf"/>
</dbReference>